<keyword evidence="3" id="KW-1185">Reference proteome</keyword>
<dbReference type="Proteomes" id="UP000499080">
    <property type="component" value="Unassembled WGS sequence"/>
</dbReference>
<sequence length="241" mass="28151">MARTQATAQMHGLPRERSSRQRNLKYDLRRKIHILRIEAPFGIIGVPGSGRKTLGYRFANMNRDVIQEGEVPVAYFYTAFFGARFSPQLRNNPYGRFTLRLTAYIIDPPVELPLQDPPLYWRHWNDFCCLVFAFDVRNQTSFREVSLRLTGYRQENYRVPVCYIAGNKSDRRHEPPSRPVNLDDPEYLNQRPVCERTAYMEAEHLGAFYLECSAKNNTEVSVLLNFIKMCAIDRKYFLPGN</sequence>
<comment type="caution">
    <text evidence="2">The sequence shown here is derived from an EMBL/GenBank/DDBJ whole genome shotgun (WGS) entry which is preliminary data.</text>
</comment>
<feature type="region of interest" description="Disordered" evidence="1">
    <location>
        <begin position="1"/>
        <end position="20"/>
    </location>
</feature>
<dbReference type="GO" id="GO:0005525">
    <property type="term" value="F:GTP binding"/>
    <property type="evidence" value="ECO:0007669"/>
    <property type="project" value="InterPro"/>
</dbReference>
<accession>A0A4Y2CQA4</accession>
<dbReference type="GO" id="GO:0003924">
    <property type="term" value="F:GTPase activity"/>
    <property type="evidence" value="ECO:0007669"/>
    <property type="project" value="InterPro"/>
</dbReference>
<dbReference type="Pfam" id="PF00071">
    <property type="entry name" value="Ras"/>
    <property type="match status" value="1"/>
</dbReference>
<gene>
    <name evidence="2" type="ORF">AVEN_220054_1</name>
</gene>
<protein>
    <recommendedName>
        <fullName evidence="4">Ras-like protein family member 10B</fullName>
    </recommendedName>
</protein>
<evidence type="ECO:0000313" key="2">
    <source>
        <dbReference type="EMBL" id="GBM06621.1"/>
    </source>
</evidence>
<dbReference type="SUPFAM" id="SSF52540">
    <property type="entry name" value="P-loop containing nucleoside triphosphate hydrolases"/>
    <property type="match status" value="1"/>
</dbReference>
<proteinExistence type="predicted"/>
<dbReference type="AlphaFoldDB" id="A0A4Y2CQA4"/>
<dbReference type="InterPro" id="IPR001806">
    <property type="entry name" value="Small_GTPase"/>
</dbReference>
<evidence type="ECO:0000256" key="1">
    <source>
        <dbReference type="SAM" id="MobiDB-lite"/>
    </source>
</evidence>
<evidence type="ECO:0000313" key="3">
    <source>
        <dbReference type="Proteomes" id="UP000499080"/>
    </source>
</evidence>
<name>A0A4Y2CQA4_ARAVE</name>
<dbReference type="EMBL" id="BGPR01000231">
    <property type="protein sequence ID" value="GBM06621.1"/>
    <property type="molecule type" value="Genomic_DNA"/>
</dbReference>
<dbReference type="Gene3D" id="3.40.50.300">
    <property type="entry name" value="P-loop containing nucleotide triphosphate hydrolases"/>
    <property type="match status" value="1"/>
</dbReference>
<organism evidence="2 3">
    <name type="scientific">Araneus ventricosus</name>
    <name type="common">Orbweaver spider</name>
    <name type="synonym">Epeira ventricosa</name>
    <dbReference type="NCBI Taxonomy" id="182803"/>
    <lineage>
        <taxon>Eukaryota</taxon>
        <taxon>Metazoa</taxon>
        <taxon>Ecdysozoa</taxon>
        <taxon>Arthropoda</taxon>
        <taxon>Chelicerata</taxon>
        <taxon>Arachnida</taxon>
        <taxon>Araneae</taxon>
        <taxon>Araneomorphae</taxon>
        <taxon>Entelegynae</taxon>
        <taxon>Araneoidea</taxon>
        <taxon>Araneidae</taxon>
        <taxon>Araneus</taxon>
    </lineage>
</organism>
<evidence type="ECO:0008006" key="4">
    <source>
        <dbReference type="Google" id="ProtNLM"/>
    </source>
</evidence>
<reference evidence="2 3" key="1">
    <citation type="journal article" date="2019" name="Sci. Rep.">
        <title>Orb-weaving spider Araneus ventricosus genome elucidates the spidroin gene catalogue.</title>
        <authorList>
            <person name="Kono N."/>
            <person name="Nakamura H."/>
            <person name="Ohtoshi R."/>
            <person name="Moran D.A.P."/>
            <person name="Shinohara A."/>
            <person name="Yoshida Y."/>
            <person name="Fujiwara M."/>
            <person name="Mori M."/>
            <person name="Tomita M."/>
            <person name="Arakawa K."/>
        </authorList>
    </citation>
    <scope>NUCLEOTIDE SEQUENCE [LARGE SCALE GENOMIC DNA]</scope>
</reference>
<dbReference type="InterPro" id="IPR027417">
    <property type="entry name" value="P-loop_NTPase"/>
</dbReference>